<dbReference type="AlphaFoldDB" id="A0A3D8SA36"/>
<proteinExistence type="predicted"/>
<sequence length="85" mass="9197">MADQETSFVVTAAEVFRAAMKLGKGNGQRMRKLASARITAAAGRSRDDRRAKVSPSQVSLSDAEREVEIRELIQAQSAAHVELAV</sequence>
<organism evidence="2 3">
    <name type="scientific">Coleophoma crateriformis</name>
    <dbReference type="NCBI Taxonomy" id="565419"/>
    <lineage>
        <taxon>Eukaryota</taxon>
        <taxon>Fungi</taxon>
        <taxon>Dikarya</taxon>
        <taxon>Ascomycota</taxon>
        <taxon>Pezizomycotina</taxon>
        <taxon>Leotiomycetes</taxon>
        <taxon>Helotiales</taxon>
        <taxon>Dermateaceae</taxon>
        <taxon>Coleophoma</taxon>
    </lineage>
</organism>
<evidence type="ECO:0000313" key="2">
    <source>
        <dbReference type="EMBL" id="RDW83130.1"/>
    </source>
</evidence>
<comment type="caution">
    <text evidence="2">The sequence shown here is derived from an EMBL/GenBank/DDBJ whole genome shotgun (WGS) entry which is preliminary data.</text>
</comment>
<accession>A0A3D8SA36</accession>
<gene>
    <name evidence="2" type="ORF">BP5796_04621</name>
</gene>
<keyword evidence="3" id="KW-1185">Reference proteome</keyword>
<dbReference type="EMBL" id="PDLN01000006">
    <property type="protein sequence ID" value="RDW83130.1"/>
    <property type="molecule type" value="Genomic_DNA"/>
</dbReference>
<name>A0A3D8SA36_9HELO</name>
<protein>
    <submittedName>
        <fullName evidence="2">Uncharacterized protein</fullName>
    </submittedName>
</protein>
<feature type="region of interest" description="Disordered" evidence="1">
    <location>
        <begin position="37"/>
        <end position="60"/>
    </location>
</feature>
<evidence type="ECO:0000313" key="3">
    <source>
        <dbReference type="Proteomes" id="UP000256328"/>
    </source>
</evidence>
<evidence type="ECO:0000256" key="1">
    <source>
        <dbReference type="SAM" id="MobiDB-lite"/>
    </source>
</evidence>
<dbReference type="Proteomes" id="UP000256328">
    <property type="component" value="Unassembled WGS sequence"/>
</dbReference>
<reference evidence="2 3" key="1">
    <citation type="journal article" date="2018" name="IMA Fungus">
        <title>IMA Genome-F 9: Draft genome sequence of Annulohypoxylon stygium, Aspergillus mulundensis, Berkeleyomyces basicola (syn. Thielaviopsis basicola), Ceratocystis smalleyi, two Cercospora beticola strains, Coleophoma cylindrospora, Fusarium fracticaudum, Phialophora cf. hyalina, and Morchella septimelata.</title>
        <authorList>
            <person name="Wingfield B.D."/>
            <person name="Bills G.F."/>
            <person name="Dong Y."/>
            <person name="Huang W."/>
            <person name="Nel W.J."/>
            <person name="Swalarsk-Parry B.S."/>
            <person name="Vaghefi N."/>
            <person name="Wilken P.M."/>
            <person name="An Z."/>
            <person name="de Beer Z.W."/>
            <person name="De Vos L."/>
            <person name="Chen L."/>
            <person name="Duong T.A."/>
            <person name="Gao Y."/>
            <person name="Hammerbacher A."/>
            <person name="Kikkert J.R."/>
            <person name="Li Y."/>
            <person name="Li H."/>
            <person name="Li K."/>
            <person name="Li Q."/>
            <person name="Liu X."/>
            <person name="Ma X."/>
            <person name="Naidoo K."/>
            <person name="Pethybridge S.J."/>
            <person name="Sun J."/>
            <person name="Steenkamp E.T."/>
            <person name="van der Nest M.A."/>
            <person name="van Wyk S."/>
            <person name="Wingfield M.J."/>
            <person name="Xiong C."/>
            <person name="Yue Q."/>
            <person name="Zhang X."/>
        </authorList>
    </citation>
    <scope>NUCLEOTIDE SEQUENCE [LARGE SCALE GENOMIC DNA]</scope>
    <source>
        <strain evidence="2 3">BP5796</strain>
    </source>
</reference>